<name>X6MU87_RETFI</name>
<feature type="domain" description="ABC transporter" evidence="3">
    <location>
        <begin position="86"/>
        <end position="118"/>
    </location>
</feature>
<accession>X6MU87</accession>
<dbReference type="PANTHER" id="PTHR19211">
    <property type="entry name" value="ATP-BINDING TRANSPORT PROTEIN-RELATED"/>
    <property type="match status" value="1"/>
</dbReference>
<dbReference type="SUPFAM" id="SSF52540">
    <property type="entry name" value="P-loop containing nucleoside triphosphate hydrolases"/>
    <property type="match status" value="1"/>
</dbReference>
<evidence type="ECO:0000256" key="1">
    <source>
        <dbReference type="ARBA" id="ARBA00022737"/>
    </source>
</evidence>
<dbReference type="EMBL" id="ASPP01017475">
    <property type="protein sequence ID" value="ETO17002.1"/>
    <property type="molecule type" value="Genomic_DNA"/>
</dbReference>
<evidence type="ECO:0000259" key="3">
    <source>
        <dbReference type="Pfam" id="PF00005"/>
    </source>
</evidence>
<dbReference type="InterPro" id="IPR027417">
    <property type="entry name" value="P-loop_NTPase"/>
</dbReference>
<evidence type="ECO:0000256" key="2">
    <source>
        <dbReference type="SAM" id="MobiDB-lite"/>
    </source>
</evidence>
<dbReference type="InterPro" id="IPR003439">
    <property type="entry name" value="ABC_transporter-like_ATP-bd"/>
</dbReference>
<dbReference type="AlphaFoldDB" id="X6MU87"/>
<evidence type="ECO:0000313" key="4">
    <source>
        <dbReference type="EMBL" id="ETO17002.1"/>
    </source>
</evidence>
<comment type="caution">
    <text evidence="4">The sequence shown here is derived from an EMBL/GenBank/DDBJ whole genome shotgun (WGS) entry which is preliminary data.</text>
</comment>
<dbReference type="PANTHER" id="PTHR19211:SF14">
    <property type="entry name" value="ATP-BINDING CASSETTE SUB-FAMILY F MEMBER 1"/>
    <property type="match status" value="1"/>
</dbReference>
<dbReference type="Proteomes" id="UP000023152">
    <property type="component" value="Unassembled WGS sequence"/>
</dbReference>
<reference evidence="4 5" key="1">
    <citation type="journal article" date="2013" name="Curr. Biol.">
        <title>The Genome of the Foraminiferan Reticulomyxa filosa.</title>
        <authorList>
            <person name="Glockner G."/>
            <person name="Hulsmann N."/>
            <person name="Schleicher M."/>
            <person name="Noegel A.A."/>
            <person name="Eichinger L."/>
            <person name="Gallinger C."/>
            <person name="Pawlowski J."/>
            <person name="Sierra R."/>
            <person name="Euteneuer U."/>
            <person name="Pillet L."/>
            <person name="Moustafa A."/>
            <person name="Platzer M."/>
            <person name="Groth M."/>
            <person name="Szafranski K."/>
            <person name="Schliwa M."/>
        </authorList>
    </citation>
    <scope>NUCLEOTIDE SEQUENCE [LARGE SCALE GENOMIC DNA]</scope>
</reference>
<evidence type="ECO:0000313" key="5">
    <source>
        <dbReference type="Proteomes" id="UP000023152"/>
    </source>
</evidence>
<dbReference type="GO" id="GO:0005524">
    <property type="term" value="F:ATP binding"/>
    <property type="evidence" value="ECO:0007669"/>
    <property type="project" value="InterPro"/>
</dbReference>
<sequence>MPKKNPKQKVKEKQKKKAKAEQSGNNKAEEKPVKEKEELLSRGQLLKKWGIRLGPEGYTPGPPNAPKSINIHEFNMMDPGGGRELLHKTELKISEGHKYGLVGKNGFGKTTLLKLMKNYEIEGFPTHIRMLLVNQEEELSDMKVLDSVLKADDIREKL</sequence>
<dbReference type="OrthoDB" id="2110130at2759"/>
<feature type="region of interest" description="Disordered" evidence="2">
    <location>
        <begin position="1"/>
        <end position="38"/>
    </location>
</feature>
<dbReference type="Pfam" id="PF00005">
    <property type="entry name" value="ABC_tran"/>
    <property type="match status" value="1"/>
</dbReference>
<proteinExistence type="predicted"/>
<gene>
    <name evidence="4" type="ORF">RFI_20335</name>
</gene>
<organism evidence="4 5">
    <name type="scientific">Reticulomyxa filosa</name>
    <dbReference type="NCBI Taxonomy" id="46433"/>
    <lineage>
        <taxon>Eukaryota</taxon>
        <taxon>Sar</taxon>
        <taxon>Rhizaria</taxon>
        <taxon>Retaria</taxon>
        <taxon>Foraminifera</taxon>
        <taxon>Monothalamids</taxon>
        <taxon>Reticulomyxidae</taxon>
        <taxon>Reticulomyxa</taxon>
    </lineage>
</organism>
<keyword evidence="1" id="KW-0677">Repeat</keyword>
<feature type="non-terminal residue" evidence="4">
    <location>
        <position position="158"/>
    </location>
</feature>
<dbReference type="Gene3D" id="3.40.50.300">
    <property type="entry name" value="P-loop containing nucleotide triphosphate hydrolases"/>
    <property type="match status" value="1"/>
</dbReference>
<keyword evidence="5" id="KW-1185">Reference proteome</keyword>
<protein>
    <recommendedName>
        <fullName evidence="3">ABC transporter domain-containing protein</fullName>
    </recommendedName>
</protein>
<feature type="compositionally biased region" description="Basic residues" evidence="2">
    <location>
        <begin position="1"/>
        <end position="18"/>
    </location>
</feature>
<dbReference type="GO" id="GO:0016887">
    <property type="term" value="F:ATP hydrolysis activity"/>
    <property type="evidence" value="ECO:0007669"/>
    <property type="project" value="InterPro"/>
</dbReference>
<dbReference type="InterPro" id="IPR050611">
    <property type="entry name" value="ABCF"/>
</dbReference>
<feature type="compositionally biased region" description="Basic and acidic residues" evidence="2">
    <location>
        <begin position="27"/>
        <end position="38"/>
    </location>
</feature>